<protein>
    <submittedName>
        <fullName evidence="1">Uncharacterized protein</fullName>
    </submittedName>
</protein>
<dbReference type="Gene3D" id="3.40.50.150">
    <property type="entry name" value="Vaccinia Virus protein VP39"/>
    <property type="match status" value="1"/>
</dbReference>
<comment type="caution">
    <text evidence="1">The sequence shown here is derived from an EMBL/GenBank/DDBJ whole genome shotgun (WGS) entry which is preliminary data.</text>
</comment>
<sequence>MNHHIGIRRKIAELKNSPEIGDLLRSYHRLPIKMAKLWIEGDALNLPFEDGYFNLITVGYGLRNLIDRTKALHEIFRVLKPGGELEKLAREVGFSDARHYEVAAGLMVNLVATR</sequence>
<dbReference type="PANTHER" id="PTHR43591">
    <property type="entry name" value="METHYLTRANSFERASE"/>
    <property type="match status" value="1"/>
</dbReference>
<dbReference type="Proteomes" id="UP001412067">
    <property type="component" value="Unassembled WGS sequence"/>
</dbReference>
<accession>A0ABR2MDN1</accession>
<evidence type="ECO:0000313" key="1">
    <source>
        <dbReference type="EMBL" id="KAK8961073.1"/>
    </source>
</evidence>
<dbReference type="EMBL" id="JBBWWR010000010">
    <property type="protein sequence ID" value="KAK8961073.1"/>
    <property type="molecule type" value="Genomic_DNA"/>
</dbReference>
<keyword evidence="2" id="KW-1185">Reference proteome</keyword>
<dbReference type="PANTHER" id="PTHR43591:SF24">
    <property type="entry name" value="2-METHOXY-6-POLYPRENYL-1,4-BENZOQUINOL METHYLASE, MITOCHONDRIAL"/>
    <property type="match status" value="1"/>
</dbReference>
<proteinExistence type="predicted"/>
<dbReference type="SUPFAM" id="SSF53335">
    <property type="entry name" value="S-adenosyl-L-methionine-dependent methyltransferases"/>
    <property type="match status" value="1"/>
</dbReference>
<name>A0ABR2MDN1_9ASPA</name>
<reference evidence="1 2" key="1">
    <citation type="journal article" date="2022" name="Nat. Plants">
        <title>Genomes of leafy and leafless Platanthera orchids illuminate the evolution of mycoheterotrophy.</title>
        <authorList>
            <person name="Li M.H."/>
            <person name="Liu K.W."/>
            <person name="Li Z."/>
            <person name="Lu H.C."/>
            <person name="Ye Q.L."/>
            <person name="Zhang D."/>
            <person name="Wang J.Y."/>
            <person name="Li Y.F."/>
            <person name="Zhong Z.M."/>
            <person name="Liu X."/>
            <person name="Yu X."/>
            <person name="Liu D.K."/>
            <person name="Tu X.D."/>
            <person name="Liu B."/>
            <person name="Hao Y."/>
            <person name="Liao X.Y."/>
            <person name="Jiang Y.T."/>
            <person name="Sun W.H."/>
            <person name="Chen J."/>
            <person name="Chen Y.Q."/>
            <person name="Ai Y."/>
            <person name="Zhai J.W."/>
            <person name="Wu S.S."/>
            <person name="Zhou Z."/>
            <person name="Hsiao Y.Y."/>
            <person name="Wu W.L."/>
            <person name="Chen Y.Y."/>
            <person name="Lin Y.F."/>
            <person name="Hsu J.L."/>
            <person name="Li C.Y."/>
            <person name="Wang Z.W."/>
            <person name="Zhao X."/>
            <person name="Zhong W.Y."/>
            <person name="Ma X.K."/>
            <person name="Ma L."/>
            <person name="Huang J."/>
            <person name="Chen G.Z."/>
            <person name="Huang M.Z."/>
            <person name="Huang L."/>
            <person name="Peng D.H."/>
            <person name="Luo Y.B."/>
            <person name="Zou S.Q."/>
            <person name="Chen S.P."/>
            <person name="Lan S."/>
            <person name="Tsai W.C."/>
            <person name="Van de Peer Y."/>
            <person name="Liu Z.J."/>
        </authorList>
    </citation>
    <scope>NUCLEOTIDE SEQUENCE [LARGE SCALE GENOMIC DNA]</scope>
    <source>
        <strain evidence="1">Lor288</strain>
    </source>
</reference>
<dbReference type="Pfam" id="PF01209">
    <property type="entry name" value="Ubie_methyltran"/>
    <property type="match status" value="1"/>
</dbReference>
<gene>
    <name evidence="1" type="ORF">KSP40_PGU020815</name>
</gene>
<organism evidence="1 2">
    <name type="scientific">Platanthera guangdongensis</name>
    <dbReference type="NCBI Taxonomy" id="2320717"/>
    <lineage>
        <taxon>Eukaryota</taxon>
        <taxon>Viridiplantae</taxon>
        <taxon>Streptophyta</taxon>
        <taxon>Embryophyta</taxon>
        <taxon>Tracheophyta</taxon>
        <taxon>Spermatophyta</taxon>
        <taxon>Magnoliopsida</taxon>
        <taxon>Liliopsida</taxon>
        <taxon>Asparagales</taxon>
        <taxon>Orchidaceae</taxon>
        <taxon>Orchidoideae</taxon>
        <taxon>Orchideae</taxon>
        <taxon>Orchidinae</taxon>
        <taxon>Platanthera</taxon>
    </lineage>
</organism>
<evidence type="ECO:0000313" key="2">
    <source>
        <dbReference type="Proteomes" id="UP001412067"/>
    </source>
</evidence>
<dbReference type="InterPro" id="IPR029063">
    <property type="entry name" value="SAM-dependent_MTases_sf"/>
</dbReference>